<dbReference type="InterPro" id="IPR029063">
    <property type="entry name" value="SAM-dependent_MTases_sf"/>
</dbReference>
<dbReference type="NCBIfam" id="TIGR00095">
    <property type="entry name" value="16S rRNA (guanine(966)-N(2))-methyltransferase RsmD"/>
    <property type="match status" value="1"/>
</dbReference>
<protein>
    <submittedName>
        <fullName evidence="3">16S rRNA (Guanine(966)-N(2))-methyltransferase RsmD</fullName>
    </submittedName>
</protein>
<dbReference type="PIRSF" id="PIRSF004553">
    <property type="entry name" value="CHP00095"/>
    <property type="match status" value="1"/>
</dbReference>
<keyword evidence="1 3" id="KW-0489">Methyltransferase</keyword>
<dbReference type="GO" id="GO:0008168">
    <property type="term" value="F:methyltransferase activity"/>
    <property type="evidence" value="ECO:0007669"/>
    <property type="project" value="UniProtKB-KW"/>
</dbReference>
<organism evidence="3">
    <name type="scientific">Flexilinea flocculi</name>
    <dbReference type="NCBI Taxonomy" id="1678840"/>
    <lineage>
        <taxon>Bacteria</taxon>
        <taxon>Bacillati</taxon>
        <taxon>Chloroflexota</taxon>
        <taxon>Anaerolineae</taxon>
        <taxon>Anaerolineales</taxon>
        <taxon>Anaerolineaceae</taxon>
        <taxon>Flexilinea</taxon>
    </lineage>
</organism>
<dbReference type="STRING" id="1678840.ATC1_13428"/>
<dbReference type="GO" id="GO:0031167">
    <property type="term" value="P:rRNA methylation"/>
    <property type="evidence" value="ECO:0007669"/>
    <property type="project" value="InterPro"/>
</dbReference>
<dbReference type="PANTHER" id="PTHR43542:SF1">
    <property type="entry name" value="METHYLTRANSFERASE"/>
    <property type="match status" value="1"/>
</dbReference>
<evidence type="ECO:0000256" key="2">
    <source>
        <dbReference type="ARBA" id="ARBA00022679"/>
    </source>
</evidence>
<keyword evidence="2 3" id="KW-0808">Transferase</keyword>
<dbReference type="PATRIC" id="fig|1678840.3.peg.1704"/>
<sequence>MANPRIISGTVKGMRLQGVPGDSTRPVTDRVKEAVFNIIGRDIEGASMFDLFGGTGSIGIEALSRGASYVRFSDANKNAYNTIQNNLRLTHFEKQSKVFFGDVFNLLKSIPDREFEYIYVAPPQYKGMWQKTMMILDKNDGWLTDDGWIIVQIHPIEREDLTLESYTCFDERKYGSTTLLFYERKVTDPE</sequence>
<dbReference type="RefSeq" id="WP_062279748.1">
    <property type="nucleotide sequence ID" value="NZ_DF968181.1"/>
</dbReference>
<reference evidence="3" key="1">
    <citation type="journal article" date="2015" name="Genome Announc.">
        <title>Draft Genome Sequence of Anaerolineae Strain TC1, a Novel Isolate from a Methanogenic Wastewater Treatment System.</title>
        <authorList>
            <person name="Matsuura N."/>
            <person name="Tourlousse D.M."/>
            <person name="Sun L."/>
            <person name="Toyonaga M."/>
            <person name="Kuroda K."/>
            <person name="Ohashi A."/>
            <person name="Cruz R."/>
            <person name="Yamaguchi T."/>
            <person name="Sekiguchi Y."/>
        </authorList>
    </citation>
    <scope>NUCLEOTIDE SEQUENCE [LARGE SCALE GENOMIC DNA]</scope>
    <source>
        <strain evidence="3">TC1</strain>
    </source>
</reference>
<dbReference type="Proteomes" id="UP000053370">
    <property type="component" value="Unassembled WGS sequence"/>
</dbReference>
<dbReference type="EMBL" id="DF968181">
    <property type="protein sequence ID" value="GAP40452.1"/>
    <property type="molecule type" value="Genomic_DNA"/>
</dbReference>
<dbReference type="Gene3D" id="3.40.50.150">
    <property type="entry name" value="Vaccinia Virus protein VP39"/>
    <property type="match status" value="1"/>
</dbReference>
<dbReference type="PANTHER" id="PTHR43542">
    <property type="entry name" value="METHYLTRANSFERASE"/>
    <property type="match status" value="1"/>
</dbReference>
<proteinExistence type="predicted"/>
<evidence type="ECO:0000313" key="3">
    <source>
        <dbReference type="EMBL" id="GAP40452.1"/>
    </source>
</evidence>
<gene>
    <name evidence="3" type="ORF">ATC1_13428</name>
</gene>
<dbReference type="OrthoDB" id="9803017at2"/>
<evidence type="ECO:0000313" key="4">
    <source>
        <dbReference type="Proteomes" id="UP000053370"/>
    </source>
</evidence>
<accession>A0A0S7BT80</accession>
<dbReference type="AlphaFoldDB" id="A0A0S7BT80"/>
<dbReference type="InterPro" id="IPR004398">
    <property type="entry name" value="RNA_MeTrfase_RsmD"/>
</dbReference>
<keyword evidence="4" id="KW-1185">Reference proteome</keyword>
<dbReference type="SUPFAM" id="SSF53335">
    <property type="entry name" value="S-adenosyl-L-methionine-dependent methyltransferases"/>
    <property type="match status" value="1"/>
</dbReference>
<evidence type="ECO:0000256" key="1">
    <source>
        <dbReference type="ARBA" id="ARBA00022603"/>
    </source>
</evidence>
<dbReference type="Pfam" id="PF03602">
    <property type="entry name" value="Cons_hypoth95"/>
    <property type="match status" value="1"/>
</dbReference>
<name>A0A0S7BT80_9CHLR</name>